<dbReference type="PANTHER" id="PTHR28152:SF1">
    <property type="entry name" value="HYDROXYACYL-THIOESTER DEHYDRATASE TYPE 2, MITOCHONDRIAL"/>
    <property type="match status" value="1"/>
</dbReference>
<dbReference type="Gene3D" id="3.10.129.10">
    <property type="entry name" value="Hotdog Thioesterase"/>
    <property type="match status" value="1"/>
</dbReference>
<gene>
    <name evidence="1" type="ORF">C6P45_004193</name>
</gene>
<name>A0A9P7BBU0_MAUEX</name>
<dbReference type="EMBL" id="PUHR01000051">
    <property type="protein sequence ID" value="KAG0669053.1"/>
    <property type="molecule type" value="Genomic_DNA"/>
</dbReference>
<dbReference type="SUPFAM" id="SSF54637">
    <property type="entry name" value="Thioesterase/thiol ester dehydrase-isomerase"/>
    <property type="match status" value="1"/>
</dbReference>
<sequence>MIISDYKNLSWFIKDFTSSYHLKNFYNLINDQISVTNKVADQYLNINEHFLFYNRLSKELAPDGYYKDISPEQLMRKFQSQTFRRRMWARGSIEQMEPLQINKEYTCLEHVKNIRSYRSDVFVSLKRDIVDTERQTKLLSEIRTLIYTNSKPKPNNTIKQKIGNFEKDVIIGKFTFNEMDVVRYSQLTLNPHRIHWDHSYVRNHEHYKDILVQGPFSTQILTLFAEKYMNQSITKLNYRNVNYIYPGTTVDICLNINDIDDTYQFYMRDVSHPEKVYVFLQVESQSS</sequence>
<evidence type="ECO:0000313" key="1">
    <source>
        <dbReference type="EMBL" id="KAG0669053.1"/>
    </source>
</evidence>
<reference evidence="1 2" key="1">
    <citation type="submission" date="2020-11" db="EMBL/GenBank/DDBJ databases">
        <title>Kefir isolates.</title>
        <authorList>
            <person name="Marcisauskas S."/>
            <person name="Kim Y."/>
            <person name="Blasche S."/>
        </authorList>
    </citation>
    <scope>NUCLEOTIDE SEQUENCE [LARGE SCALE GENOMIC DNA]</scope>
    <source>
        <strain evidence="1 2">OG2</strain>
    </source>
</reference>
<dbReference type="GO" id="GO:0019171">
    <property type="term" value="F:(3R)-hydroxyacyl-[acyl-carrier-protein] dehydratase activity"/>
    <property type="evidence" value="ECO:0007669"/>
    <property type="project" value="TreeGrafter"/>
</dbReference>
<dbReference type="GO" id="GO:0005739">
    <property type="term" value="C:mitochondrion"/>
    <property type="evidence" value="ECO:0007669"/>
    <property type="project" value="TreeGrafter"/>
</dbReference>
<dbReference type="AlphaFoldDB" id="A0A9P7BBU0"/>
<dbReference type="PANTHER" id="PTHR28152">
    <property type="entry name" value="HYDROXYACYL-THIOESTER DEHYDRATASE TYPE 2, MITOCHONDRIAL"/>
    <property type="match status" value="1"/>
</dbReference>
<proteinExistence type="predicted"/>
<evidence type="ECO:0000313" key="2">
    <source>
        <dbReference type="Proteomes" id="UP000750334"/>
    </source>
</evidence>
<dbReference type="InterPro" id="IPR029069">
    <property type="entry name" value="HotDog_dom_sf"/>
</dbReference>
<accession>A0A9P7BBU0</accession>
<comment type="caution">
    <text evidence="1">The sequence shown here is derived from an EMBL/GenBank/DDBJ whole genome shotgun (WGS) entry which is preliminary data.</text>
</comment>
<dbReference type="OrthoDB" id="3257538at2759"/>
<protein>
    <recommendedName>
        <fullName evidence="3">MaoC-like domain-containing protein</fullName>
    </recommendedName>
</protein>
<dbReference type="Proteomes" id="UP000750334">
    <property type="component" value="Unassembled WGS sequence"/>
</dbReference>
<evidence type="ECO:0008006" key="3">
    <source>
        <dbReference type="Google" id="ProtNLM"/>
    </source>
</evidence>
<organism evidence="1 2">
    <name type="scientific">Maudiozyma exigua</name>
    <name type="common">Yeast</name>
    <name type="synonym">Kazachstania exigua</name>
    <dbReference type="NCBI Taxonomy" id="34358"/>
    <lineage>
        <taxon>Eukaryota</taxon>
        <taxon>Fungi</taxon>
        <taxon>Dikarya</taxon>
        <taxon>Ascomycota</taxon>
        <taxon>Saccharomycotina</taxon>
        <taxon>Saccharomycetes</taxon>
        <taxon>Saccharomycetales</taxon>
        <taxon>Saccharomycetaceae</taxon>
        <taxon>Maudiozyma</taxon>
    </lineage>
</organism>
<dbReference type="InterPro" id="IPR052741">
    <property type="entry name" value="Mitochondrial_HTD2"/>
</dbReference>
<keyword evidence="2" id="KW-1185">Reference proteome</keyword>